<sequence>MALIAFMALVALYYPSNILLPFQSLTPYIIFLYTISKFYKKKKKNFFYKLINKQFHNTLIILLPCYFTTLFYNIIKKKKIYLLICFVGKGDFFTHKRLFIYFCFILTVLYYYLQFHLAKN</sequence>
<name>A0A2N1MNK3_9GLOM</name>
<gene>
    <name evidence="2" type="ORF">RhiirC2_146724</name>
</gene>
<proteinExistence type="predicted"/>
<comment type="caution">
    <text evidence="2">The sequence shown here is derived from an EMBL/GenBank/DDBJ whole genome shotgun (WGS) entry which is preliminary data.</text>
</comment>
<dbReference type="AlphaFoldDB" id="A0A2N1MNK3"/>
<dbReference type="Proteomes" id="UP000233469">
    <property type="component" value="Unassembled WGS sequence"/>
</dbReference>
<organism evidence="2 3">
    <name type="scientific">Rhizophagus irregularis</name>
    <dbReference type="NCBI Taxonomy" id="588596"/>
    <lineage>
        <taxon>Eukaryota</taxon>
        <taxon>Fungi</taxon>
        <taxon>Fungi incertae sedis</taxon>
        <taxon>Mucoromycota</taxon>
        <taxon>Glomeromycotina</taxon>
        <taxon>Glomeromycetes</taxon>
        <taxon>Glomerales</taxon>
        <taxon>Glomeraceae</taxon>
        <taxon>Rhizophagus</taxon>
    </lineage>
</organism>
<accession>A0A2N1MNK3</accession>
<feature type="transmembrane region" description="Helical" evidence="1">
    <location>
        <begin position="95"/>
        <end position="113"/>
    </location>
</feature>
<feature type="transmembrane region" description="Helical" evidence="1">
    <location>
        <begin position="55"/>
        <end position="75"/>
    </location>
</feature>
<protein>
    <submittedName>
        <fullName evidence="2">Uncharacterized protein</fullName>
    </submittedName>
</protein>
<feature type="transmembrane region" description="Helical" evidence="1">
    <location>
        <begin position="12"/>
        <end position="35"/>
    </location>
</feature>
<evidence type="ECO:0000256" key="1">
    <source>
        <dbReference type="SAM" id="Phobius"/>
    </source>
</evidence>
<evidence type="ECO:0000313" key="3">
    <source>
        <dbReference type="Proteomes" id="UP000233469"/>
    </source>
</evidence>
<keyword evidence="1" id="KW-0812">Transmembrane</keyword>
<keyword evidence="1" id="KW-0472">Membrane</keyword>
<reference evidence="2 3" key="1">
    <citation type="submission" date="2016-04" db="EMBL/GenBank/DDBJ databases">
        <title>Genome analyses suggest a sexual origin of heterokaryosis in a supposedly ancient asexual fungus.</title>
        <authorList>
            <person name="Ropars J."/>
            <person name="Sedzielewska K."/>
            <person name="Noel J."/>
            <person name="Charron P."/>
            <person name="Farinelli L."/>
            <person name="Marton T."/>
            <person name="Kruger M."/>
            <person name="Pelin A."/>
            <person name="Brachmann A."/>
            <person name="Corradi N."/>
        </authorList>
    </citation>
    <scope>NUCLEOTIDE SEQUENCE [LARGE SCALE GENOMIC DNA]</scope>
    <source>
        <strain evidence="2 3">C2</strain>
    </source>
</reference>
<evidence type="ECO:0000313" key="2">
    <source>
        <dbReference type="EMBL" id="PKK63222.1"/>
    </source>
</evidence>
<dbReference type="EMBL" id="LLXL01001701">
    <property type="protein sequence ID" value="PKK63222.1"/>
    <property type="molecule type" value="Genomic_DNA"/>
</dbReference>
<reference evidence="2 3" key="2">
    <citation type="submission" date="2017-10" db="EMBL/GenBank/DDBJ databases">
        <title>Extensive intraspecific genome diversity in a model arbuscular mycorrhizal fungus.</title>
        <authorList>
            <person name="Chen E.C.H."/>
            <person name="Morin E."/>
            <person name="Baudet D."/>
            <person name="Noel J."/>
            <person name="Ndikumana S."/>
            <person name="Charron P."/>
            <person name="St-Onge C."/>
            <person name="Giorgi J."/>
            <person name="Grigoriev I.V."/>
            <person name="Roux C."/>
            <person name="Martin F.M."/>
            <person name="Corradi N."/>
        </authorList>
    </citation>
    <scope>NUCLEOTIDE SEQUENCE [LARGE SCALE GENOMIC DNA]</scope>
    <source>
        <strain evidence="2 3">C2</strain>
    </source>
</reference>
<keyword evidence="1" id="KW-1133">Transmembrane helix</keyword>